<feature type="compositionally biased region" description="Polar residues" evidence="1">
    <location>
        <begin position="1"/>
        <end position="27"/>
    </location>
</feature>
<dbReference type="PANTHER" id="PTHR37610:SF55">
    <property type="entry name" value="RETROTRANSPOSON COPIA-LIKE N-TERMINAL DOMAIN-CONTAINING PROTEIN"/>
    <property type="match status" value="1"/>
</dbReference>
<reference evidence="3" key="1">
    <citation type="submission" date="2023-10" db="EMBL/GenBank/DDBJ databases">
        <title>Chromosome-level genome of the transformable northern wattle, Acacia crassicarpa.</title>
        <authorList>
            <person name="Massaro I."/>
            <person name="Sinha N.R."/>
            <person name="Poethig S."/>
            <person name="Leichty A.R."/>
        </authorList>
    </citation>
    <scope>NUCLEOTIDE SEQUENCE</scope>
    <source>
        <strain evidence="3">Acra3RX</strain>
        <tissue evidence="3">Leaf</tissue>
    </source>
</reference>
<dbReference type="Proteomes" id="UP001293593">
    <property type="component" value="Unassembled WGS sequence"/>
</dbReference>
<organism evidence="3 4">
    <name type="scientific">Acacia crassicarpa</name>
    <name type="common">northern wattle</name>
    <dbReference type="NCBI Taxonomy" id="499986"/>
    <lineage>
        <taxon>Eukaryota</taxon>
        <taxon>Viridiplantae</taxon>
        <taxon>Streptophyta</taxon>
        <taxon>Embryophyta</taxon>
        <taxon>Tracheophyta</taxon>
        <taxon>Spermatophyta</taxon>
        <taxon>Magnoliopsida</taxon>
        <taxon>eudicotyledons</taxon>
        <taxon>Gunneridae</taxon>
        <taxon>Pentapetalae</taxon>
        <taxon>rosids</taxon>
        <taxon>fabids</taxon>
        <taxon>Fabales</taxon>
        <taxon>Fabaceae</taxon>
        <taxon>Caesalpinioideae</taxon>
        <taxon>mimosoid clade</taxon>
        <taxon>Acacieae</taxon>
        <taxon>Acacia</taxon>
    </lineage>
</organism>
<evidence type="ECO:0000313" key="3">
    <source>
        <dbReference type="EMBL" id="KAK4269227.1"/>
    </source>
</evidence>
<name>A0AAE1MIP4_9FABA</name>
<evidence type="ECO:0000313" key="4">
    <source>
        <dbReference type="Proteomes" id="UP001293593"/>
    </source>
</evidence>
<dbReference type="EMBL" id="JAWXYG010000006">
    <property type="protein sequence ID" value="KAK4269227.1"/>
    <property type="molecule type" value="Genomic_DNA"/>
</dbReference>
<evidence type="ECO:0000259" key="2">
    <source>
        <dbReference type="Pfam" id="PF14244"/>
    </source>
</evidence>
<keyword evidence="4" id="KW-1185">Reference proteome</keyword>
<accession>A0AAE1MIP4</accession>
<dbReference type="PANTHER" id="PTHR37610">
    <property type="entry name" value="CCHC-TYPE DOMAIN-CONTAINING PROTEIN"/>
    <property type="match status" value="1"/>
</dbReference>
<dbReference type="Pfam" id="PF14244">
    <property type="entry name" value="Retrotran_gag_3"/>
    <property type="match status" value="1"/>
</dbReference>
<sequence>MDTTSSSLAGNNGGDSSRPSSDSTQQIGHPYYLHPNENPSLILVSPVLSDPNYHSWARAMRMALMSKNKTCFIDSSSSLPQKIDSLYSAWERSDSDFGKCIGRYK</sequence>
<gene>
    <name evidence="3" type="ORF">QN277_022413</name>
</gene>
<dbReference type="InterPro" id="IPR029472">
    <property type="entry name" value="Copia-like_N"/>
</dbReference>
<protein>
    <recommendedName>
        <fullName evidence="2">Retrotransposon Copia-like N-terminal domain-containing protein</fullName>
    </recommendedName>
</protein>
<dbReference type="AlphaFoldDB" id="A0AAE1MIP4"/>
<proteinExistence type="predicted"/>
<comment type="caution">
    <text evidence="3">The sequence shown here is derived from an EMBL/GenBank/DDBJ whole genome shotgun (WGS) entry which is preliminary data.</text>
</comment>
<feature type="region of interest" description="Disordered" evidence="1">
    <location>
        <begin position="1"/>
        <end position="33"/>
    </location>
</feature>
<evidence type="ECO:0000256" key="1">
    <source>
        <dbReference type="SAM" id="MobiDB-lite"/>
    </source>
</evidence>
<feature type="domain" description="Retrotransposon Copia-like N-terminal" evidence="2">
    <location>
        <begin position="34"/>
        <end position="80"/>
    </location>
</feature>